<dbReference type="AlphaFoldDB" id="A0A438G590"/>
<evidence type="ECO:0000259" key="1">
    <source>
        <dbReference type="Pfam" id="PF22936"/>
    </source>
</evidence>
<gene>
    <name evidence="3" type="ORF">CK203_065337</name>
    <name evidence="2" type="ORF">CK203_115094</name>
</gene>
<organism evidence="3 4">
    <name type="scientific">Vitis vinifera</name>
    <name type="common">Grape</name>
    <dbReference type="NCBI Taxonomy" id="29760"/>
    <lineage>
        <taxon>Eukaryota</taxon>
        <taxon>Viridiplantae</taxon>
        <taxon>Streptophyta</taxon>
        <taxon>Embryophyta</taxon>
        <taxon>Tracheophyta</taxon>
        <taxon>Spermatophyta</taxon>
        <taxon>Magnoliopsida</taxon>
        <taxon>eudicotyledons</taxon>
        <taxon>Gunneridae</taxon>
        <taxon>Pentapetalae</taxon>
        <taxon>rosids</taxon>
        <taxon>Vitales</taxon>
        <taxon>Vitaceae</taxon>
        <taxon>Viteae</taxon>
        <taxon>Vitis</taxon>
    </lineage>
</organism>
<evidence type="ECO:0000313" key="3">
    <source>
        <dbReference type="EMBL" id="RVW67346.1"/>
    </source>
</evidence>
<dbReference type="EMBL" id="QGNW01000590">
    <property type="protein sequence ID" value="RVW67346.1"/>
    <property type="molecule type" value="Genomic_DNA"/>
</dbReference>
<evidence type="ECO:0000313" key="2">
    <source>
        <dbReference type="EMBL" id="RVW18024.1"/>
    </source>
</evidence>
<dbReference type="InterPro" id="IPR054722">
    <property type="entry name" value="PolX-like_BBD"/>
</dbReference>
<name>A0A438G590_VITVI</name>
<protein>
    <recommendedName>
        <fullName evidence="1">Retrovirus-related Pol polyprotein from transposon TNT 1-94-like beta-barrel domain-containing protein</fullName>
    </recommendedName>
</protein>
<reference evidence="3 4" key="1">
    <citation type="journal article" date="2018" name="PLoS Genet.">
        <title>Population sequencing reveals clonal diversity and ancestral inbreeding in the grapevine cultivar Chardonnay.</title>
        <authorList>
            <person name="Roach M.J."/>
            <person name="Johnson D.L."/>
            <person name="Bohlmann J."/>
            <person name="van Vuuren H.J."/>
            <person name="Jones S.J."/>
            <person name="Pretorius I.S."/>
            <person name="Schmidt S.A."/>
            <person name="Borneman A.R."/>
        </authorList>
    </citation>
    <scope>NUCLEOTIDE SEQUENCE [LARGE SCALE GENOMIC DNA]</scope>
    <source>
        <strain evidence="4">cv. Chardonnay</strain>
        <strain evidence="3">I10V1</strain>
        <tissue evidence="3">Leaf</tissue>
    </source>
</reference>
<dbReference type="Pfam" id="PF22936">
    <property type="entry name" value="Pol_BBD"/>
    <property type="match status" value="1"/>
</dbReference>
<dbReference type="EMBL" id="QGNW01002559">
    <property type="protein sequence ID" value="RVW18024.1"/>
    <property type="molecule type" value="Genomic_DNA"/>
</dbReference>
<feature type="domain" description="Retrovirus-related Pol polyprotein from transposon TNT 1-94-like beta-barrel" evidence="1">
    <location>
        <begin position="1"/>
        <end position="71"/>
    </location>
</feature>
<dbReference type="Proteomes" id="UP000288805">
    <property type="component" value="Unassembled WGS sequence"/>
</dbReference>
<accession>A0A438G590</accession>
<evidence type="ECO:0000313" key="4">
    <source>
        <dbReference type="Proteomes" id="UP000288805"/>
    </source>
</evidence>
<comment type="caution">
    <text evidence="3">The sequence shown here is derived from an EMBL/GenBank/DDBJ whole genome shotgun (WGS) entry which is preliminary data.</text>
</comment>
<sequence length="152" mass="16798">MCPNRDWFSTNETTSKGIVLMGNNVSCKITGIGTVRIKMFDGFVRTLGDVGHIPDLKRNLILLSTLDSKKYKYTSECGILKVEFEFGSRSIPNSTSQSSSEMKSSVVAPSPPQYFIAKNKPRRYIKPPHRYAEADLVVYALNVVEGGDGVTS</sequence>
<proteinExistence type="predicted"/>